<keyword evidence="2" id="KW-0732">Signal</keyword>
<dbReference type="InterPro" id="IPR001279">
    <property type="entry name" value="Metallo-B-lactamas"/>
</dbReference>
<dbReference type="SMART" id="SM00849">
    <property type="entry name" value="Lactamase_B"/>
    <property type="match status" value="1"/>
</dbReference>
<dbReference type="PANTHER" id="PTHR46018">
    <property type="entry name" value="ZINC PHOSPHODIESTERASE ELAC PROTEIN 1"/>
    <property type="match status" value="1"/>
</dbReference>
<proteinExistence type="predicted"/>
<dbReference type="InterPro" id="IPR044094">
    <property type="entry name" value="AtsA-like_MBL-fold"/>
</dbReference>
<reference evidence="4" key="1">
    <citation type="submission" date="2019-08" db="EMBL/GenBank/DDBJ databases">
        <title>The complete genome of Acinetobacter defluvii strain WCHAD010030.</title>
        <authorList>
            <person name="Hu Y."/>
            <person name="Qin J."/>
            <person name="Feng Y."/>
            <person name="Zong Z."/>
        </authorList>
    </citation>
    <scope>NUCLEOTIDE SEQUENCE</scope>
    <source>
        <strain evidence="4">WCHA30</strain>
    </source>
</reference>
<organism evidence="4 5">
    <name type="scientific">Acinetobacter defluvii</name>
    <dbReference type="NCBI Taxonomy" id="1871111"/>
    <lineage>
        <taxon>Bacteria</taxon>
        <taxon>Pseudomonadati</taxon>
        <taxon>Pseudomonadota</taxon>
        <taxon>Gammaproteobacteria</taxon>
        <taxon>Moraxellales</taxon>
        <taxon>Moraxellaceae</taxon>
        <taxon>Acinetobacter</taxon>
    </lineage>
</organism>
<protein>
    <submittedName>
        <fullName evidence="4">MBL fold metallo-hydrolase</fullName>
    </submittedName>
</protein>
<dbReference type="EMBL" id="CP029397">
    <property type="protein sequence ID" value="AWL29996.1"/>
    <property type="molecule type" value="Genomic_DNA"/>
</dbReference>
<evidence type="ECO:0000256" key="2">
    <source>
        <dbReference type="SAM" id="SignalP"/>
    </source>
</evidence>
<keyword evidence="5" id="KW-1185">Reference proteome</keyword>
<gene>
    <name evidence="4" type="ORF">DJ533_16200</name>
</gene>
<dbReference type="RefSeq" id="WP_081406083.1">
    <property type="nucleotide sequence ID" value="NZ_CP029397.2"/>
</dbReference>
<name>A0A2S2FGA3_9GAMM</name>
<dbReference type="PANTHER" id="PTHR46018:SF2">
    <property type="entry name" value="ZINC PHOSPHODIESTERASE ELAC PROTEIN 1"/>
    <property type="match status" value="1"/>
</dbReference>
<dbReference type="Proteomes" id="UP000245977">
    <property type="component" value="Chromosome"/>
</dbReference>
<dbReference type="InterPro" id="IPR036866">
    <property type="entry name" value="RibonucZ/Hydroxyglut_hydro"/>
</dbReference>
<feature type="signal peptide" evidence="2">
    <location>
        <begin position="1"/>
        <end position="22"/>
    </location>
</feature>
<keyword evidence="1" id="KW-0378">Hydrolase</keyword>
<dbReference type="Pfam" id="PF12706">
    <property type="entry name" value="Lactamase_B_2"/>
    <property type="match status" value="1"/>
</dbReference>
<feature type="domain" description="Metallo-beta-lactamase" evidence="3">
    <location>
        <begin position="54"/>
        <end position="268"/>
    </location>
</feature>
<feature type="chain" id="PRO_5015467148" evidence="2">
    <location>
        <begin position="23"/>
        <end position="323"/>
    </location>
</feature>
<dbReference type="STRING" id="1871111.GCA_001704615_02648"/>
<dbReference type="KEGG" id="adv:DJ533_16200"/>
<dbReference type="AlphaFoldDB" id="A0A2S2FGA3"/>
<evidence type="ECO:0000259" key="3">
    <source>
        <dbReference type="SMART" id="SM00849"/>
    </source>
</evidence>
<evidence type="ECO:0000256" key="1">
    <source>
        <dbReference type="ARBA" id="ARBA00022801"/>
    </source>
</evidence>
<dbReference type="Gene3D" id="3.60.15.10">
    <property type="entry name" value="Ribonuclease Z/Hydroxyacylglutathione hydrolase-like"/>
    <property type="match status" value="1"/>
</dbReference>
<accession>A0A2S2FGA3</accession>
<evidence type="ECO:0000313" key="4">
    <source>
        <dbReference type="EMBL" id="AWL29996.1"/>
    </source>
</evidence>
<dbReference type="OrthoDB" id="9803916at2"/>
<dbReference type="SUPFAM" id="SSF56281">
    <property type="entry name" value="Metallo-hydrolase/oxidoreductase"/>
    <property type="match status" value="1"/>
</dbReference>
<evidence type="ECO:0000313" key="5">
    <source>
        <dbReference type="Proteomes" id="UP000245977"/>
    </source>
</evidence>
<dbReference type="GO" id="GO:0042781">
    <property type="term" value="F:3'-tRNA processing endoribonuclease activity"/>
    <property type="evidence" value="ECO:0007669"/>
    <property type="project" value="TreeGrafter"/>
</dbReference>
<dbReference type="CDD" id="cd07719">
    <property type="entry name" value="arylsulfatase_AtsA-like_MBL-fold"/>
    <property type="match status" value="1"/>
</dbReference>
<sequence length="323" mass="36063">MKVRNLFLSIMLSLGSISTVYAENSIKPATNIQETGTKVVMLGTGHPGFDSKRAGQAILIVVDKKLYLFDCGPGYMKNFNSLSKLPWMPKDTLFTNDSVYGAINKLFLTHLDSDHTLGLDEFLLRPWVQGRSTQPVIYGPKGTKNLVAQSLNAFKSDIDHRTLGSQPSNQTGYKAIVHEISKEGVVYQDAKVTVTAFKVPHGSWADGMAYGYRIQTPDKVIVLSGDTRYEERNFQFFKDADILIHEVLSDVGNKKLSPDWQKYMLEAHTTTTQLANIANIVKPKKLVLNHAIFFGQSEQSLLNEVTEIYKGDVILAEDNMIID</sequence>